<evidence type="ECO:0000256" key="7">
    <source>
        <dbReference type="PIRSR" id="PIRSR000025-2"/>
    </source>
</evidence>
<feature type="chain" id="PRO_5039471384" evidence="9">
    <location>
        <begin position="22"/>
        <end position="130"/>
    </location>
</feature>
<dbReference type="PRINTS" id="PR00605">
    <property type="entry name" value="CYTCHROMECIC"/>
</dbReference>
<evidence type="ECO:0000313" key="12">
    <source>
        <dbReference type="Proteomes" id="UP000249260"/>
    </source>
</evidence>
<dbReference type="GO" id="GO:0005506">
    <property type="term" value="F:iron ion binding"/>
    <property type="evidence" value="ECO:0007669"/>
    <property type="project" value="InterPro"/>
</dbReference>
<evidence type="ECO:0000256" key="6">
    <source>
        <dbReference type="PIRSR" id="PIRSR000025-1"/>
    </source>
</evidence>
<evidence type="ECO:0000256" key="4">
    <source>
        <dbReference type="ARBA" id="ARBA00022982"/>
    </source>
</evidence>
<keyword evidence="9" id="KW-0732">Signal</keyword>
<dbReference type="PROSITE" id="PS51007">
    <property type="entry name" value="CYTC"/>
    <property type="match status" value="1"/>
</dbReference>
<keyword evidence="1" id="KW-0813">Transport</keyword>
<dbReference type="AlphaFoldDB" id="A0A328U0N0"/>
<evidence type="ECO:0000256" key="1">
    <source>
        <dbReference type="ARBA" id="ARBA00022448"/>
    </source>
</evidence>
<evidence type="ECO:0000256" key="5">
    <source>
        <dbReference type="ARBA" id="ARBA00023004"/>
    </source>
</evidence>
<dbReference type="InterPro" id="IPR036909">
    <property type="entry name" value="Cyt_c-like_dom_sf"/>
</dbReference>
<dbReference type="Proteomes" id="UP000249260">
    <property type="component" value="Unassembled WGS sequence"/>
</dbReference>
<feature type="binding site" description="axial binding residue" evidence="7">
    <location>
        <position position="72"/>
    </location>
    <ligand>
        <name>heme c</name>
        <dbReference type="ChEBI" id="CHEBI:61717"/>
    </ligand>
    <ligandPart>
        <name>Fe</name>
        <dbReference type="ChEBI" id="CHEBI:18248"/>
    </ligandPart>
</feature>
<dbReference type="OrthoDB" id="7933886at2"/>
<comment type="caution">
    <text evidence="11">The sequence shown here is derived from an EMBL/GenBank/DDBJ whole genome shotgun (WGS) entry which is preliminary data.</text>
</comment>
<keyword evidence="12" id="KW-1185">Reference proteome</keyword>
<dbReference type="GO" id="GO:0016020">
    <property type="term" value="C:membrane"/>
    <property type="evidence" value="ECO:0007669"/>
    <property type="project" value="InterPro"/>
</dbReference>
<keyword evidence="5 7" id="KW-0408">Iron</keyword>
<dbReference type="PANTHER" id="PTHR37823:SF4">
    <property type="entry name" value="MENAQUINOL-CYTOCHROME C REDUCTASE CYTOCHROME B_C SUBUNIT"/>
    <property type="match status" value="1"/>
</dbReference>
<dbReference type="GO" id="GO:0009055">
    <property type="term" value="F:electron transfer activity"/>
    <property type="evidence" value="ECO:0007669"/>
    <property type="project" value="InterPro"/>
</dbReference>
<dbReference type="InterPro" id="IPR051811">
    <property type="entry name" value="Cytochrome_c550/c551-like"/>
</dbReference>
<name>A0A328U0N0_9BACL</name>
<gene>
    <name evidence="11" type="ORF">DL346_24960</name>
</gene>
<evidence type="ECO:0000256" key="8">
    <source>
        <dbReference type="SAM" id="MobiDB-lite"/>
    </source>
</evidence>
<feature type="binding site" description="covalent" evidence="6">
    <location>
        <position position="68"/>
    </location>
    <ligand>
        <name>heme c</name>
        <dbReference type="ChEBI" id="CHEBI:61717"/>
    </ligand>
</feature>
<dbReference type="RefSeq" id="WP_112885118.1">
    <property type="nucleotide sequence ID" value="NZ_QLUW01000006.1"/>
</dbReference>
<keyword evidence="3 7" id="KW-0479">Metal-binding</keyword>
<dbReference type="PIRSF" id="PIRSF000025">
    <property type="entry name" value="Cytc_Bsub_c550"/>
    <property type="match status" value="1"/>
</dbReference>
<dbReference type="SUPFAM" id="SSF46626">
    <property type="entry name" value="Cytochrome c"/>
    <property type="match status" value="1"/>
</dbReference>
<dbReference type="InterPro" id="IPR012218">
    <property type="entry name" value="Cyt_c_BACSU-c550-type"/>
</dbReference>
<feature type="domain" description="Cytochrome c" evidence="10">
    <location>
        <begin position="55"/>
        <end position="130"/>
    </location>
</feature>
<dbReference type="InterPro" id="IPR008168">
    <property type="entry name" value="Cyt_C_IC"/>
</dbReference>
<dbReference type="PROSITE" id="PS51257">
    <property type="entry name" value="PROKAR_LIPOPROTEIN"/>
    <property type="match status" value="1"/>
</dbReference>
<feature type="compositionally biased region" description="Low complexity" evidence="8">
    <location>
        <begin position="28"/>
        <end position="49"/>
    </location>
</feature>
<dbReference type="EMBL" id="QLUW01000006">
    <property type="protein sequence ID" value="RAP73534.1"/>
    <property type="molecule type" value="Genomic_DNA"/>
</dbReference>
<dbReference type="PANTHER" id="PTHR37823">
    <property type="entry name" value="CYTOCHROME C-553-LIKE"/>
    <property type="match status" value="1"/>
</dbReference>
<proteinExistence type="predicted"/>
<keyword evidence="2 6" id="KW-0349">Heme</keyword>
<feature type="binding site" description="axial binding residue" evidence="7">
    <location>
        <position position="107"/>
    </location>
    <ligand>
        <name>heme c</name>
        <dbReference type="ChEBI" id="CHEBI:61717"/>
    </ligand>
    <ligandPart>
        <name>Fe</name>
        <dbReference type="ChEBI" id="CHEBI:18248"/>
    </ligandPart>
</feature>
<reference evidence="11 12" key="1">
    <citation type="submission" date="2018-06" db="EMBL/GenBank/DDBJ databases">
        <title>Paenibacillus montanisoli sp. nov., isolated from mountain area soil.</title>
        <authorList>
            <person name="Wu M."/>
        </authorList>
    </citation>
    <scope>NUCLEOTIDE SEQUENCE [LARGE SCALE GENOMIC DNA]</scope>
    <source>
        <strain evidence="11 12">RA17</strain>
    </source>
</reference>
<dbReference type="Gene3D" id="1.10.760.10">
    <property type="entry name" value="Cytochrome c-like domain"/>
    <property type="match status" value="1"/>
</dbReference>
<accession>A0A328U0N0</accession>
<feature type="signal peptide" evidence="9">
    <location>
        <begin position="1"/>
        <end position="21"/>
    </location>
</feature>
<sequence>MVKSKWLIAVAGLTLALSLSACGGNNTNTNTDGGTTTNTPDNSAGSNTNAGGGTVDAAAAEEVYKSNCVTCHAADLSGGAGPNLQKVGSALKKDQISQRIHDGGGGMPAFGGQLSDAEIANLASWLEAKK</sequence>
<feature type="binding site" description="covalent" evidence="6">
    <location>
        <position position="71"/>
    </location>
    <ligand>
        <name>heme c</name>
        <dbReference type="ChEBI" id="CHEBI:61717"/>
    </ligand>
</feature>
<comment type="PTM">
    <text evidence="6">Binds 1 heme c group covalently per subunit.</text>
</comment>
<evidence type="ECO:0000256" key="9">
    <source>
        <dbReference type="SAM" id="SignalP"/>
    </source>
</evidence>
<feature type="region of interest" description="Disordered" evidence="8">
    <location>
        <begin position="28"/>
        <end position="53"/>
    </location>
</feature>
<dbReference type="InterPro" id="IPR009056">
    <property type="entry name" value="Cyt_c-like_dom"/>
</dbReference>
<evidence type="ECO:0000313" key="11">
    <source>
        <dbReference type="EMBL" id="RAP73534.1"/>
    </source>
</evidence>
<dbReference type="Pfam" id="PF13442">
    <property type="entry name" value="Cytochrome_CBB3"/>
    <property type="match status" value="1"/>
</dbReference>
<evidence type="ECO:0000256" key="3">
    <source>
        <dbReference type="ARBA" id="ARBA00022723"/>
    </source>
</evidence>
<protein>
    <submittedName>
        <fullName evidence="11">Cytochrome c</fullName>
    </submittedName>
</protein>
<organism evidence="11 12">
    <name type="scientific">Paenibacillus montanisoli</name>
    <dbReference type="NCBI Taxonomy" id="2081970"/>
    <lineage>
        <taxon>Bacteria</taxon>
        <taxon>Bacillati</taxon>
        <taxon>Bacillota</taxon>
        <taxon>Bacilli</taxon>
        <taxon>Bacillales</taxon>
        <taxon>Paenibacillaceae</taxon>
        <taxon>Paenibacillus</taxon>
    </lineage>
</organism>
<dbReference type="GO" id="GO:0020037">
    <property type="term" value="F:heme binding"/>
    <property type="evidence" value="ECO:0007669"/>
    <property type="project" value="InterPro"/>
</dbReference>
<evidence type="ECO:0000259" key="10">
    <source>
        <dbReference type="PROSITE" id="PS51007"/>
    </source>
</evidence>
<evidence type="ECO:0000256" key="2">
    <source>
        <dbReference type="ARBA" id="ARBA00022617"/>
    </source>
</evidence>
<keyword evidence="4" id="KW-0249">Electron transport</keyword>